<dbReference type="EMBL" id="BAABFT010000003">
    <property type="protein sequence ID" value="GAA4316264.1"/>
    <property type="molecule type" value="Genomic_DNA"/>
</dbReference>
<reference evidence="3" key="1">
    <citation type="journal article" date="2019" name="Int. J. Syst. Evol. Microbiol.">
        <title>The Global Catalogue of Microorganisms (GCM) 10K type strain sequencing project: providing services to taxonomists for standard genome sequencing and annotation.</title>
        <authorList>
            <consortium name="The Broad Institute Genomics Platform"/>
            <consortium name="The Broad Institute Genome Sequencing Center for Infectious Disease"/>
            <person name="Wu L."/>
            <person name="Ma J."/>
        </authorList>
    </citation>
    <scope>NUCLEOTIDE SEQUENCE [LARGE SCALE GENOMIC DNA]</scope>
    <source>
        <strain evidence="3">JCM 17705</strain>
    </source>
</reference>
<comment type="caution">
    <text evidence="2">The sequence shown here is derived from an EMBL/GenBank/DDBJ whole genome shotgun (WGS) entry which is preliminary data.</text>
</comment>
<gene>
    <name evidence="2" type="ORF">GCM10023149_13110</name>
</gene>
<dbReference type="PROSITE" id="PS50042">
    <property type="entry name" value="CNMP_BINDING_3"/>
    <property type="match status" value="1"/>
</dbReference>
<name>A0ABP8G2V7_9SPHI</name>
<dbReference type="RefSeq" id="WP_345210217.1">
    <property type="nucleotide sequence ID" value="NZ_BAABFT010000003.1"/>
</dbReference>
<organism evidence="2 3">
    <name type="scientific">Mucilaginibacter gynuensis</name>
    <dbReference type="NCBI Taxonomy" id="1302236"/>
    <lineage>
        <taxon>Bacteria</taxon>
        <taxon>Pseudomonadati</taxon>
        <taxon>Bacteroidota</taxon>
        <taxon>Sphingobacteriia</taxon>
        <taxon>Sphingobacteriales</taxon>
        <taxon>Sphingobacteriaceae</taxon>
        <taxon>Mucilaginibacter</taxon>
    </lineage>
</organism>
<dbReference type="SUPFAM" id="SSF51206">
    <property type="entry name" value="cAMP-binding domain-like"/>
    <property type="match status" value="1"/>
</dbReference>
<keyword evidence="3" id="KW-1185">Reference proteome</keyword>
<protein>
    <submittedName>
        <fullName evidence="2">Crp/Fnr family transcriptional regulator</fullName>
    </submittedName>
</protein>
<dbReference type="InterPro" id="IPR000595">
    <property type="entry name" value="cNMP-bd_dom"/>
</dbReference>
<dbReference type="Pfam" id="PF00027">
    <property type="entry name" value="cNMP_binding"/>
    <property type="match status" value="1"/>
</dbReference>
<proteinExistence type="predicted"/>
<dbReference type="CDD" id="cd00038">
    <property type="entry name" value="CAP_ED"/>
    <property type="match status" value="1"/>
</dbReference>
<accession>A0ABP8G2V7</accession>
<dbReference type="SMART" id="SM00100">
    <property type="entry name" value="cNMP"/>
    <property type="match status" value="1"/>
</dbReference>
<evidence type="ECO:0000259" key="1">
    <source>
        <dbReference type="PROSITE" id="PS50042"/>
    </source>
</evidence>
<dbReference type="Gene3D" id="2.60.120.10">
    <property type="entry name" value="Jelly Rolls"/>
    <property type="match status" value="1"/>
</dbReference>
<dbReference type="Proteomes" id="UP001500582">
    <property type="component" value="Unassembled WGS sequence"/>
</dbReference>
<dbReference type="InterPro" id="IPR014710">
    <property type="entry name" value="RmlC-like_jellyroll"/>
</dbReference>
<evidence type="ECO:0000313" key="2">
    <source>
        <dbReference type="EMBL" id="GAA4316264.1"/>
    </source>
</evidence>
<evidence type="ECO:0000313" key="3">
    <source>
        <dbReference type="Proteomes" id="UP001500582"/>
    </source>
</evidence>
<dbReference type="InterPro" id="IPR018490">
    <property type="entry name" value="cNMP-bd_dom_sf"/>
</dbReference>
<sequence>MVSVFINFLQLFGDIPEADRQLIEAAMHSRALKEGDVLLEEGRVCKELFFICRGILRIVKLNDKGNQVTYFFLKENQFCCILDSFNNKVPAEEGIQAACDSEVLTISRAALDGLYEKLPYLKKLITGIITQGLLDKIALRNSYLGEDSTSRYLKFMTRQPEVALRVSLTDVASYLGITPQSLSRIRKSIR</sequence>
<feature type="domain" description="Cyclic nucleotide-binding" evidence="1">
    <location>
        <begin position="11"/>
        <end position="114"/>
    </location>
</feature>